<evidence type="ECO:0000256" key="10">
    <source>
        <dbReference type="ARBA" id="ARBA00023004"/>
    </source>
</evidence>
<evidence type="ECO:0000256" key="8">
    <source>
        <dbReference type="ARBA" id="ARBA00022763"/>
    </source>
</evidence>
<feature type="domain" description="HhH-GPD" evidence="15">
    <location>
        <begin position="38"/>
        <end position="189"/>
    </location>
</feature>
<dbReference type="InterPro" id="IPR015797">
    <property type="entry name" value="NUDIX_hydrolase-like_dom_sf"/>
</dbReference>
<comment type="catalytic activity">
    <reaction evidence="1 14">
        <text>Hydrolyzes free adenine bases from 7,8-dihydro-8-oxoguanine:adenine mismatched double-stranded DNA, leaving an apurinic site.</text>
        <dbReference type="EC" id="3.2.2.31"/>
    </reaction>
</comment>
<dbReference type="SUPFAM" id="SSF55811">
    <property type="entry name" value="Nudix"/>
    <property type="match status" value="1"/>
</dbReference>
<comment type="function">
    <text evidence="2">Adenine glycosylase active on G-A mispairs. MutY also corrects error-prone DNA synthesis past GO lesions which are due to the oxidatively damaged form of guanine: 7,8-dihydro-8-oxoguanine (8-oxo-dGTP).</text>
</comment>
<dbReference type="PROSITE" id="PS00764">
    <property type="entry name" value="ENDONUCLEASE_III_1"/>
    <property type="match status" value="1"/>
</dbReference>
<dbReference type="RefSeq" id="WP_155174508.1">
    <property type="nucleotide sequence ID" value="NZ_BAAAFL010000012.1"/>
</dbReference>
<dbReference type="PANTHER" id="PTHR42944:SF1">
    <property type="entry name" value="ADENINE DNA GLYCOSYLASE"/>
    <property type="match status" value="1"/>
</dbReference>
<dbReference type="CDD" id="cd03431">
    <property type="entry name" value="NUDIX_DNA_Glycosylase_C-MutY"/>
    <property type="match status" value="1"/>
</dbReference>
<keyword evidence="17" id="KW-1185">Reference proteome</keyword>
<dbReference type="Gene3D" id="3.90.79.10">
    <property type="entry name" value="Nucleoside Triphosphate Pyrophosphohydrolase"/>
    <property type="match status" value="1"/>
</dbReference>
<evidence type="ECO:0000256" key="7">
    <source>
        <dbReference type="ARBA" id="ARBA00022723"/>
    </source>
</evidence>
<keyword evidence="7" id="KW-0479">Metal-binding</keyword>
<dbReference type="InterPro" id="IPR044298">
    <property type="entry name" value="MIG/MutY"/>
</dbReference>
<dbReference type="Pfam" id="PF14815">
    <property type="entry name" value="NUDIX_4"/>
    <property type="match status" value="1"/>
</dbReference>
<dbReference type="SUPFAM" id="SSF48150">
    <property type="entry name" value="DNA-glycosylase"/>
    <property type="match status" value="1"/>
</dbReference>
<evidence type="ECO:0000313" key="16">
    <source>
        <dbReference type="EMBL" id="MTI27509.1"/>
    </source>
</evidence>
<dbReference type="EC" id="3.2.2.31" evidence="4 14"/>
<dbReference type="Pfam" id="PF00730">
    <property type="entry name" value="HhH-GPD"/>
    <property type="match status" value="1"/>
</dbReference>
<evidence type="ECO:0000256" key="6">
    <source>
        <dbReference type="ARBA" id="ARBA00022485"/>
    </source>
</evidence>
<gene>
    <name evidence="16" type="primary">mutY</name>
    <name evidence="16" type="ORF">E1163_21310</name>
</gene>
<keyword evidence="8 14" id="KW-0227">DNA damage</keyword>
<dbReference type="PANTHER" id="PTHR42944">
    <property type="entry name" value="ADENINE DNA GLYCOSYLASE"/>
    <property type="match status" value="1"/>
</dbReference>
<dbReference type="InterPro" id="IPR005760">
    <property type="entry name" value="A/G_AdeGlyc_MutY"/>
</dbReference>
<dbReference type="NCBIfam" id="TIGR01084">
    <property type="entry name" value="mutY"/>
    <property type="match status" value="1"/>
</dbReference>
<evidence type="ECO:0000313" key="17">
    <source>
        <dbReference type="Proteomes" id="UP000798808"/>
    </source>
</evidence>
<dbReference type="InterPro" id="IPR023170">
    <property type="entry name" value="HhH_base_excis_C"/>
</dbReference>
<dbReference type="InterPro" id="IPR004036">
    <property type="entry name" value="Endonuclease-III-like_CS2"/>
</dbReference>
<keyword evidence="12" id="KW-0234">DNA repair</keyword>
<dbReference type="EMBL" id="SMLW01000631">
    <property type="protein sequence ID" value="MTI27509.1"/>
    <property type="molecule type" value="Genomic_DNA"/>
</dbReference>
<accession>A0ABW9RTK5</accession>
<dbReference type="CDD" id="cd00056">
    <property type="entry name" value="ENDO3c"/>
    <property type="match status" value="1"/>
</dbReference>
<organism evidence="16 17">
    <name type="scientific">Fulvivirga kasyanovii</name>
    <dbReference type="NCBI Taxonomy" id="396812"/>
    <lineage>
        <taxon>Bacteria</taxon>
        <taxon>Pseudomonadati</taxon>
        <taxon>Bacteroidota</taxon>
        <taxon>Cytophagia</taxon>
        <taxon>Cytophagales</taxon>
        <taxon>Fulvivirgaceae</taxon>
        <taxon>Fulvivirga</taxon>
    </lineage>
</organism>
<evidence type="ECO:0000256" key="12">
    <source>
        <dbReference type="ARBA" id="ARBA00023204"/>
    </source>
</evidence>
<reference evidence="16 17" key="1">
    <citation type="submission" date="2019-02" db="EMBL/GenBank/DDBJ databases">
        <authorList>
            <person name="Goldberg S.R."/>
            <person name="Haltli B.A."/>
            <person name="Correa H."/>
            <person name="Russell K.G."/>
        </authorList>
    </citation>
    <scope>NUCLEOTIDE SEQUENCE [LARGE SCALE GENOMIC DNA]</scope>
    <source>
        <strain evidence="16 17">JCM 16186</strain>
    </source>
</reference>
<evidence type="ECO:0000256" key="3">
    <source>
        <dbReference type="ARBA" id="ARBA00008343"/>
    </source>
</evidence>
<sequence length="356" mass="41877">MDNKKFAKKLITWYNMHKRELPWRDTTDPYKIWLSEIILQQTRVVQGLPYYNRFVEHFEKIDELAAANEQEILRLWQGLGYYSRARNLHKCAKIVAENLGGKFPFGYKNLLKLPGIGKYTAAAIASFAFKERVAVIDGNVYRVLARVYGISDDISSGTGQRRFEELANELIPEDQPDVYNQAIMEFGATHCTPKSPACAECIFNIECHARIHDLQKELPVKLGKVKVKNRYFHYIVFKRGNDMAMKQRQDNDIWRGLYDYMLYEHDEFRDFDQLVNNDKFLSDLAPYIKEVEVSADYKHVLTHRRLHARFFTVDLERHEEVLSKISRQGLQFFDHDDIHELPKPVLVSRYLNDTIF</sequence>
<evidence type="ECO:0000256" key="1">
    <source>
        <dbReference type="ARBA" id="ARBA00000843"/>
    </source>
</evidence>
<evidence type="ECO:0000259" key="15">
    <source>
        <dbReference type="SMART" id="SM00478"/>
    </source>
</evidence>
<comment type="similarity">
    <text evidence="3 14">Belongs to the Nth/MutY family.</text>
</comment>
<proteinExistence type="inferred from homology"/>
<keyword evidence="6" id="KW-0004">4Fe-4S</keyword>
<evidence type="ECO:0000256" key="14">
    <source>
        <dbReference type="RuleBase" id="RU365096"/>
    </source>
</evidence>
<dbReference type="InterPro" id="IPR003265">
    <property type="entry name" value="HhH-GPD_domain"/>
</dbReference>
<dbReference type="InterPro" id="IPR004035">
    <property type="entry name" value="Endouclease-III_FeS-bd_BS"/>
</dbReference>
<dbReference type="Proteomes" id="UP000798808">
    <property type="component" value="Unassembled WGS sequence"/>
</dbReference>
<evidence type="ECO:0000256" key="9">
    <source>
        <dbReference type="ARBA" id="ARBA00022801"/>
    </source>
</evidence>
<dbReference type="PROSITE" id="PS01155">
    <property type="entry name" value="ENDONUCLEASE_III_2"/>
    <property type="match status" value="1"/>
</dbReference>
<keyword evidence="9" id="KW-0378">Hydrolase</keyword>
<evidence type="ECO:0000256" key="11">
    <source>
        <dbReference type="ARBA" id="ARBA00023014"/>
    </source>
</evidence>
<dbReference type="InterPro" id="IPR011257">
    <property type="entry name" value="DNA_glycosylase"/>
</dbReference>
<protein>
    <recommendedName>
        <fullName evidence="5 14">Adenine DNA glycosylase</fullName>
        <ecNumber evidence="4 14">3.2.2.31</ecNumber>
    </recommendedName>
</protein>
<comment type="caution">
    <text evidence="16">The sequence shown here is derived from an EMBL/GenBank/DDBJ whole genome shotgun (WGS) entry which is preliminary data.</text>
</comment>
<evidence type="ECO:0000256" key="2">
    <source>
        <dbReference type="ARBA" id="ARBA00002933"/>
    </source>
</evidence>
<keyword evidence="11" id="KW-0411">Iron-sulfur</keyword>
<evidence type="ECO:0000256" key="13">
    <source>
        <dbReference type="ARBA" id="ARBA00023295"/>
    </source>
</evidence>
<name>A0ABW9RTK5_9BACT</name>
<dbReference type="Gene3D" id="1.10.340.30">
    <property type="entry name" value="Hypothetical protein, domain 2"/>
    <property type="match status" value="1"/>
</dbReference>
<dbReference type="SMART" id="SM00478">
    <property type="entry name" value="ENDO3c"/>
    <property type="match status" value="1"/>
</dbReference>
<dbReference type="Gene3D" id="1.10.1670.10">
    <property type="entry name" value="Helix-hairpin-Helix base-excision DNA repair enzymes (C-terminal)"/>
    <property type="match status" value="1"/>
</dbReference>
<dbReference type="InterPro" id="IPR029119">
    <property type="entry name" value="MutY_C"/>
</dbReference>
<keyword evidence="10 14" id="KW-0408">Iron</keyword>
<keyword evidence="13 14" id="KW-0326">Glycosidase</keyword>
<evidence type="ECO:0000256" key="5">
    <source>
        <dbReference type="ARBA" id="ARBA00022023"/>
    </source>
</evidence>
<comment type="cofactor">
    <cofactor evidence="14">
        <name>[4Fe-4S] cluster</name>
        <dbReference type="ChEBI" id="CHEBI:49883"/>
    </cofactor>
    <text evidence="14">Binds 1 [4Fe-4S] cluster.</text>
</comment>
<evidence type="ECO:0000256" key="4">
    <source>
        <dbReference type="ARBA" id="ARBA00012045"/>
    </source>
</evidence>